<dbReference type="OrthoDB" id="6510378at2759"/>
<feature type="compositionally biased region" description="Basic and acidic residues" evidence="1">
    <location>
        <begin position="191"/>
        <end position="216"/>
    </location>
</feature>
<feature type="region of interest" description="Disordered" evidence="1">
    <location>
        <begin position="133"/>
        <end position="332"/>
    </location>
</feature>
<name>A0A6P3XAL9_DINQU</name>
<feature type="region of interest" description="Disordered" evidence="1">
    <location>
        <begin position="348"/>
        <end position="408"/>
    </location>
</feature>
<feature type="compositionally biased region" description="Basic and acidic residues" evidence="1">
    <location>
        <begin position="348"/>
        <end position="360"/>
    </location>
</feature>
<evidence type="ECO:0000313" key="2">
    <source>
        <dbReference type="Proteomes" id="UP000515204"/>
    </source>
</evidence>
<proteinExistence type="predicted"/>
<feature type="compositionally biased region" description="Basic and acidic residues" evidence="1">
    <location>
        <begin position="227"/>
        <end position="236"/>
    </location>
</feature>
<sequence length="554" mass="62363">MPGIKVVGDERVTTAAETEAEEDTDSNLSLDEIESTEDSSAPIEAPIDERTGDVRIATGRFLLAEKIFSGEEKILSVSGVEKVSVEGGQGRDLESKFEGVAEPDQTGVKADVKEVLTTMRDEISSILDVTELKDISREEVQDESIPVTKKDTERRTSESVTADRKIEEVPAAKPDDKSAIRSPSKQIGQVDSKEDRASVEDAKVDRTKVRDAEMGKRRSKDGAPSISERHAAKKETPGSPVKKKTKPERPKAASPMARKRDEESEGRAIQSRRRSRRNLDDDPERQKKRDVGSQKQSRKEEEPERKQALPRTKLKVDTKRATVPAKTGEIDMSKTRSKYMAWYDKKREEAEKRKLEKKTAEDEEQLPRWVSRGLRRGQPTKPKGKLGAEQEMTPEMTPRTRRKIKPLVNVESEQLKAIVRQGRQLRRAEGIIKEDPPIQIFARTPPVSMSDTQQHRLLQHSEYKYEKIPAPFYLHPPPAPHPSPQLSPERSFEPQPSTSQCRQAEEELCTEILPLQAGGRLRHQQLLEKKSVFDIAYSEAAPSQLRSDSATPPS</sequence>
<feature type="compositionally biased region" description="Acidic residues" evidence="1">
    <location>
        <begin position="18"/>
        <end position="37"/>
    </location>
</feature>
<keyword evidence="2" id="KW-1185">Reference proteome</keyword>
<dbReference type="KEGG" id="dqu:106744802"/>
<dbReference type="Proteomes" id="UP000515204">
    <property type="component" value="Unplaced"/>
</dbReference>
<feature type="region of interest" description="Disordered" evidence="1">
    <location>
        <begin position="1"/>
        <end position="50"/>
    </location>
</feature>
<dbReference type="GeneID" id="106744802"/>
<feature type="compositionally biased region" description="Pro residues" evidence="1">
    <location>
        <begin position="474"/>
        <end position="485"/>
    </location>
</feature>
<reference evidence="3" key="1">
    <citation type="submission" date="2025-08" db="UniProtKB">
        <authorList>
            <consortium name="RefSeq"/>
        </authorList>
    </citation>
    <scope>IDENTIFICATION</scope>
</reference>
<feature type="region of interest" description="Disordered" evidence="1">
    <location>
        <begin position="470"/>
        <end position="505"/>
    </location>
</feature>
<accession>A0A6P3XAL9</accession>
<organism evidence="2 3">
    <name type="scientific">Dinoponera quadriceps</name>
    <name type="common">South American ant</name>
    <dbReference type="NCBI Taxonomy" id="609295"/>
    <lineage>
        <taxon>Eukaryota</taxon>
        <taxon>Metazoa</taxon>
        <taxon>Ecdysozoa</taxon>
        <taxon>Arthropoda</taxon>
        <taxon>Hexapoda</taxon>
        <taxon>Insecta</taxon>
        <taxon>Pterygota</taxon>
        <taxon>Neoptera</taxon>
        <taxon>Endopterygota</taxon>
        <taxon>Hymenoptera</taxon>
        <taxon>Apocrita</taxon>
        <taxon>Aculeata</taxon>
        <taxon>Formicoidea</taxon>
        <taxon>Formicidae</taxon>
        <taxon>Ponerinae</taxon>
        <taxon>Ponerini</taxon>
        <taxon>Dinoponera</taxon>
    </lineage>
</organism>
<dbReference type="RefSeq" id="XP_014475325.1">
    <property type="nucleotide sequence ID" value="XM_014619839.1"/>
</dbReference>
<protein>
    <submittedName>
        <fullName evidence="3">Eukaryotic translation initiation factor 5B-like</fullName>
    </submittedName>
</protein>
<evidence type="ECO:0000313" key="3">
    <source>
        <dbReference type="RefSeq" id="XP_014475325.1"/>
    </source>
</evidence>
<dbReference type="AlphaFoldDB" id="A0A6P3XAL9"/>
<feature type="compositionally biased region" description="Basic and acidic residues" evidence="1">
    <location>
        <begin position="148"/>
        <end position="179"/>
    </location>
</feature>
<evidence type="ECO:0000256" key="1">
    <source>
        <dbReference type="SAM" id="MobiDB-lite"/>
    </source>
</evidence>
<feature type="compositionally biased region" description="Basic and acidic residues" evidence="1">
    <location>
        <begin position="277"/>
        <end position="307"/>
    </location>
</feature>
<gene>
    <name evidence="3" type="primary">LOC106744802</name>
</gene>